<dbReference type="EMBL" id="BNBF01000056">
    <property type="protein sequence ID" value="GHG78436.1"/>
    <property type="molecule type" value="Genomic_DNA"/>
</dbReference>
<feature type="region of interest" description="Disordered" evidence="1">
    <location>
        <begin position="74"/>
        <end position="106"/>
    </location>
</feature>
<name>A0A919F3Y2_9ACTN</name>
<evidence type="ECO:0000313" key="2">
    <source>
        <dbReference type="EMBL" id="GHG78436.1"/>
    </source>
</evidence>
<organism evidence="2 3">
    <name type="scientific">Streptomyces capoamus</name>
    <dbReference type="NCBI Taxonomy" id="68183"/>
    <lineage>
        <taxon>Bacteria</taxon>
        <taxon>Bacillati</taxon>
        <taxon>Actinomycetota</taxon>
        <taxon>Actinomycetes</taxon>
        <taxon>Kitasatosporales</taxon>
        <taxon>Streptomycetaceae</taxon>
        <taxon>Streptomyces</taxon>
    </lineage>
</organism>
<evidence type="ECO:0000256" key="1">
    <source>
        <dbReference type="SAM" id="MobiDB-lite"/>
    </source>
</evidence>
<dbReference type="RefSeq" id="WP_189986798.1">
    <property type="nucleotide sequence ID" value="NZ_BNBF01000056.1"/>
</dbReference>
<sequence>MTANGRPVMHGWWNSRPIARSKFTQLVGEQGRPGVRITLTDEQTSTSLTTSRCSAVTQSEAMVCWAAARVTRPWRPQADGGSSTQGLGSPPRSAAQLDPRTQGVGLAGRREAVETIRAGHLPVGERFGFPVRVTRRLSHRIQGHRWY</sequence>
<keyword evidence="3" id="KW-1185">Reference proteome</keyword>
<dbReference type="Proteomes" id="UP000619355">
    <property type="component" value="Unassembled WGS sequence"/>
</dbReference>
<accession>A0A919F3Y2</accession>
<protein>
    <submittedName>
        <fullName evidence="2">Uncharacterized protein</fullName>
    </submittedName>
</protein>
<evidence type="ECO:0000313" key="3">
    <source>
        <dbReference type="Proteomes" id="UP000619355"/>
    </source>
</evidence>
<comment type="caution">
    <text evidence="2">The sequence shown here is derived from an EMBL/GenBank/DDBJ whole genome shotgun (WGS) entry which is preliminary data.</text>
</comment>
<gene>
    <name evidence="2" type="ORF">GCM10018980_77130</name>
</gene>
<dbReference type="AlphaFoldDB" id="A0A919F3Y2"/>
<reference evidence="3" key="1">
    <citation type="journal article" date="2019" name="Int. J. Syst. Evol. Microbiol.">
        <title>The Global Catalogue of Microorganisms (GCM) 10K type strain sequencing project: providing services to taxonomists for standard genome sequencing and annotation.</title>
        <authorList>
            <consortium name="The Broad Institute Genomics Platform"/>
            <consortium name="The Broad Institute Genome Sequencing Center for Infectious Disease"/>
            <person name="Wu L."/>
            <person name="Ma J."/>
        </authorList>
    </citation>
    <scope>NUCLEOTIDE SEQUENCE [LARGE SCALE GENOMIC DNA]</scope>
    <source>
        <strain evidence="3">JCM 4253</strain>
    </source>
</reference>
<proteinExistence type="predicted"/>